<protein>
    <recommendedName>
        <fullName evidence="9">Inositol-1-monophosphatase</fullName>
        <ecNumber evidence="9">3.1.3.25</ecNumber>
    </recommendedName>
</protein>
<evidence type="ECO:0000256" key="7">
    <source>
        <dbReference type="ARBA" id="ARBA00022842"/>
    </source>
</evidence>
<reference evidence="10" key="1">
    <citation type="submission" date="2020-11" db="EMBL/GenBank/DDBJ databases">
        <authorList>
            <person name="Tran Van P."/>
        </authorList>
    </citation>
    <scope>NUCLEOTIDE SEQUENCE</scope>
</reference>
<evidence type="ECO:0000256" key="1">
    <source>
        <dbReference type="ARBA" id="ARBA00001033"/>
    </source>
</evidence>
<dbReference type="OrthoDB" id="10254945at2759"/>
<evidence type="ECO:0000256" key="3">
    <source>
        <dbReference type="ARBA" id="ARBA00005152"/>
    </source>
</evidence>
<evidence type="ECO:0000256" key="8">
    <source>
        <dbReference type="PIRSR" id="PIRSR600760-2"/>
    </source>
</evidence>
<dbReference type="InterPro" id="IPR020583">
    <property type="entry name" value="Inositol_monoP_metal-BS"/>
</dbReference>
<dbReference type="Proteomes" id="UP000677054">
    <property type="component" value="Unassembled WGS sequence"/>
</dbReference>
<evidence type="ECO:0000313" key="10">
    <source>
        <dbReference type="EMBL" id="CAD7253523.1"/>
    </source>
</evidence>
<dbReference type="Gene3D" id="3.40.190.80">
    <property type="match status" value="1"/>
</dbReference>
<dbReference type="GO" id="GO:0008934">
    <property type="term" value="F:inositol monophosphate 1-phosphatase activity"/>
    <property type="evidence" value="ECO:0007669"/>
    <property type="project" value="InterPro"/>
</dbReference>
<dbReference type="Gene3D" id="3.30.540.10">
    <property type="entry name" value="Fructose-1,6-Bisphosphatase, subunit A, domain 1"/>
    <property type="match status" value="1"/>
</dbReference>
<evidence type="ECO:0000256" key="2">
    <source>
        <dbReference type="ARBA" id="ARBA00001946"/>
    </source>
</evidence>
<evidence type="ECO:0000256" key="6">
    <source>
        <dbReference type="ARBA" id="ARBA00022801"/>
    </source>
</evidence>
<evidence type="ECO:0000313" key="11">
    <source>
        <dbReference type="Proteomes" id="UP000677054"/>
    </source>
</evidence>
<dbReference type="PROSITE" id="PS00630">
    <property type="entry name" value="IMP_2"/>
    <property type="match status" value="1"/>
</dbReference>
<keyword evidence="6 9" id="KW-0378">Hydrolase</keyword>
<keyword evidence="5 8" id="KW-0479">Metal-binding</keyword>
<dbReference type="PRINTS" id="PR00378">
    <property type="entry name" value="LIIMPHPHTASE"/>
</dbReference>
<dbReference type="FunFam" id="3.40.190.80:FF:000002">
    <property type="entry name" value="Inositol-1-monophosphatase"/>
    <property type="match status" value="1"/>
</dbReference>
<comment type="catalytic activity">
    <reaction evidence="1 9">
        <text>a myo-inositol phosphate + H2O = myo-inositol + phosphate</text>
        <dbReference type="Rhea" id="RHEA:24056"/>
        <dbReference type="ChEBI" id="CHEBI:15377"/>
        <dbReference type="ChEBI" id="CHEBI:17268"/>
        <dbReference type="ChEBI" id="CHEBI:43474"/>
        <dbReference type="ChEBI" id="CHEBI:84139"/>
        <dbReference type="EC" id="3.1.3.25"/>
    </reaction>
</comment>
<name>A0A7R9AG81_9CRUS</name>
<dbReference type="EMBL" id="LR905521">
    <property type="protein sequence ID" value="CAD7253523.1"/>
    <property type="molecule type" value="Genomic_DNA"/>
</dbReference>
<dbReference type="UniPathway" id="UPA00823">
    <property type="reaction ID" value="UER00788"/>
</dbReference>
<dbReference type="CDD" id="cd01639">
    <property type="entry name" value="IMPase"/>
    <property type="match status" value="1"/>
</dbReference>
<comment type="pathway">
    <text evidence="3 9">Polyol metabolism; myo-inositol biosynthesis; myo-inositol from D-glucose 6-phosphate: step 2/2.</text>
</comment>
<evidence type="ECO:0000256" key="5">
    <source>
        <dbReference type="ARBA" id="ARBA00022723"/>
    </source>
</evidence>
<dbReference type="PANTHER" id="PTHR20854">
    <property type="entry name" value="INOSITOL MONOPHOSPHATASE"/>
    <property type="match status" value="1"/>
</dbReference>
<organism evidence="10">
    <name type="scientific">Darwinula stevensoni</name>
    <dbReference type="NCBI Taxonomy" id="69355"/>
    <lineage>
        <taxon>Eukaryota</taxon>
        <taxon>Metazoa</taxon>
        <taxon>Ecdysozoa</taxon>
        <taxon>Arthropoda</taxon>
        <taxon>Crustacea</taxon>
        <taxon>Oligostraca</taxon>
        <taxon>Ostracoda</taxon>
        <taxon>Podocopa</taxon>
        <taxon>Podocopida</taxon>
        <taxon>Darwinulocopina</taxon>
        <taxon>Darwinuloidea</taxon>
        <taxon>Darwinulidae</taxon>
        <taxon>Darwinula</taxon>
    </lineage>
</organism>
<dbReference type="GO" id="GO:0046854">
    <property type="term" value="P:phosphatidylinositol phosphate biosynthetic process"/>
    <property type="evidence" value="ECO:0007669"/>
    <property type="project" value="InterPro"/>
</dbReference>
<dbReference type="GO" id="GO:0006021">
    <property type="term" value="P:inositol biosynthetic process"/>
    <property type="evidence" value="ECO:0007669"/>
    <property type="project" value="UniProtKB-UniPathway"/>
</dbReference>
<dbReference type="PANTHER" id="PTHR20854:SF4">
    <property type="entry name" value="INOSITOL-1-MONOPHOSPHATASE-RELATED"/>
    <property type="match status" value="1"/>
</dbReference>
<dbReference type="SUPFAM" id="SSF56655">
    <property type="entry name" value="Carbohydrate phosphatase"/>
    <property type="match status" value="1"/>
</dbReference>
<keyword evidence="11" id="KW-1185">Reference proteome</keyword>
<feature type="binding site" evidence="8">
    <location>
        <position position="71"/>
    </location>
    <ligand>
        <name>Mg(2+)</name>
        <dbReference type="ChEBI" id="CHEBI:18420"/>
        <label>1</label>
        <note>catalytic</note>
    </ligand>
</feature>
<accession>A0A7R9AG81</accession>
<dbReference type="InterPro" id="IPR000760">
    <property type="entry name" value="Inositol_monophosphatase-like"/>
</dbReference>
<dbReference type="Pfam" id="PF00459">
    <property type="entry name" value="Inositol_P"/>
    <property type="match status" value="1"/>
</dbReference>
<dbReference type="GO" id="GO:0046872">
    <property type="term" value="F:metal ion binding"/>
    <property type="evidence" value="ECO:0007669"/>
    <property type="project" value="UniProtKB-KW"/>
</dbReference>
<comment type="similarity">
    <text evidence="4 9">Belongs to the inositol monophosphatase superfamily.</text>
</comment>
<dbReference type="GO" id="GO:0007165">
    <property type="term" value="P:signal transduction"/>
    <property type="evidence" value="ECO:0007669"/>
    <property type="project" value="TreeGrafter"/>
</dbReference>
<feature type="binding site" evidence="8">
    <location>
        <position position="220"/>
    </location>
    <ligand>
        <name>Mg(2+)</name>
        <dbReference type="ChEBI" id="CHEBI:18420"/>
        <label>2</label>
    </ligand>
</feature>
<keyword evidence="7 8" id="KW-0460">Magnesium</keyword>
<comment type="cofactor">
    <cofactor evidence="2 8 9">
        <name>Mg(2+)</name>
        <dbReference type="ChEBI" id="CHEBI:18420"/>
    </cofactor>
</comment>
<dbReference type="InterPro" id="IPR033942">
    <property type="entry name" value="IMPase"/>
</dbReference>
<gene>
    <name evidence="10" type="ORF">DSTB1V02_LOCUS13272</name>
</gene>
<dbReference type="PROSITE" id="PS00629">
    <property type="entry name" value="IMP_1"/>
    <property type="match status" value="1"/>
</dbReference>
<dbReference type="EC" id="3.1.3.25" evidence="9"/>
<feature type="binding site" evidence="8">
    <location>
        <position position="91"/>
    </location>
    <ligand>
        <name>Mg(2+)</name>
        <dbReference type="ChEBI" id="CHEBI:18420"/>
        <label>1</label>
        <note>catalytic</note>
    </ligand>
</feature>
<dbReference type="AlphaFoldDB" id="A0A7R9AG81"/>
<dbReference type="EMBL" id="CAJPEV010006004">
    <property type="protein sequence ID" value="CAG0903746.1"/>
    <property type="molecule type" value="Genomic_DNA"/>
</dbReference>
<evidence type="ECO:0000256" key="9">
    <source>
        <dbReference type="RuleBase" id="RU364068"/>
    </source>
</evidence>
<proteinExistence type="inferred from homology"/>
<feature type="binding site" evidence="8">
    <location>
        <position position="94"/>
    </location>
    <ligand>
        <name>Mg(2+)</name>
        <dbReference type="ChEBI" id="CHEBI:18420"/>
        <label>1</label>
        <note>catalytic</note>
    </ligand>
</feature>
<dbReference type="InterPro" id="IPR020552">
    <property type="entry name" value="Inositol_monoPase_Li-sen"/>
</dbReference>
<dbReference type="PRINTS" id="PR00377">
    <property type="entry name" value="IMPHPHTASES"/>
</dbReference>
<dbReference type="FunFam" id="3.30.540.10:FF:000004">
    <property type="entry name" value="Inositol-1-monophosphatase"/>
    <property type="match status" value="1"/>
</dbReference>
<sequence>MDHLDLDLAETTLMELADEAGRIIREAFSKEKRIKTKSSNVDLVTETDQKVEMVLKARLAELFPTHKFIGEESTAGGAKCQLTDEPTWIIDPVDGTMNFVHGFPFIAVSIALVVQRQPVLGIVYNPILELKYSARIGKGSFLNGEKLQVSGQEDLSQALIFIEIGTGRDPEKMKCVQANFANLISQVHGVRLLGSAALQVCMVAQGACDAYSSFGVHVWDIAAGALIVTEAGGIVCDTAGAPLDLMGRRILVTSSLKLTETLSNTLVQYSPDRDDV</sequence>
<dbReference type="InterPro" id="IPR020550">
    <property type="entry name" value="Inositol_monophosphatase_CS"/>
</dbReference>
<evidence type="ECO:0000256" key="4">
    <source>
        <dbReference type="ARBA" id="ARBA00009759"/>
    </source>
</evidence>